<accession>A0A4C1VN02</accession>
<name>A0A4C1VN02_EUMVA</name>
<comment type="caution">
    <text evidence="2">The sequence shown here is derived from an EMBL/GenBank/DDBJ whole genome shotgun (WGS) entry which is preliminary data.</text>
</comment>
<sequence>MYDTPRQPLQAKRMRGRRARVRLVMTDRRLNSGTGTTSRLRRRGRTTARSLTLHKRVHGRHARAATWPADPSPDNTPNATHATDCYTTCVDAKRWNYTMTPPAIAITLSCVTEKQRNKTLVANPRTSDNKVDKIRIVYAVLLEYDAITI</sequence>
<evidence type="ECO:0000256" key="1">
    <source>
        <dbReference type="SAM" id="MobiDB-lite"/>
    </source>
</evidence>
<keyword evidence="3" id="KW-1185">Reference proteome</keyword>
<gene>
    <name evidence="2" type="ORF">EVAR_27105_1</name>
</gene>
<evidence type="ECO:0000313" key="3">
    <source>
        <dbReference type="Proteomes" id="UP000299102"/>
    </source>
</evidence>
<organism evidence="2 3">
    <name type="scientific">Eumeta variegata</name>
    <name type="common">Bagworm moth</name>
    <name type="synonym">Eumeta japonica</name>
    <dbReference type="NCBI Taxonomy" id="151549"/>
    <lineage>
        <taxon>Eukaryota</taxon>
        <taxon>Metazoa</taxon>
        <taxon>Ecdysozoa</taxon>
        <taxon>Arthropoda</taxon>
        <taxon>Hexapoda</taxon>
        <taxon>Insecta</taxon>
        <taxon>Pterygota</taxon>
        <taxon>Neoptera</taxon>
        <taxon>Endopterygota</taxon>
        <taxon>Lepidoptera</taxon>
        <taxon>Glossata</taxon>
        <taxon>Ditrysia</taxon>
        <taxon>Tineoidea</taxon>
        <taxon>Psychidae</taxon>
        <taxon>Oiketicinae</taxon>
        <taxon>Eumeta</taxon>
    </lineage>
</organism>
<reference evidence="2 3" key="1">
    <citation type="journal article" date="2019" name="Commun. Biol.">
        <title>The bagworm genome reveals a unique fibroin gene that provides high tensile strength.</title>
        <authorList>
            <person name="Kono N."/>
            <person name="Nakamura H."/>
            <person name="Ohtoshi R."/>
            <person name="Tomita M."/>
            <person name="Numata K."/>
            <person name="Arakawa K."/>
        </authorList>
    </citation>
    <scope>NUCLEOTIDE SEQUENCE [LARGE SCALE GENOMIC DNA]</scope>
</reference>
<proteinExistence type="predicted"/>
<feature type="region of interest" description="Disordered" evidence="1">
    <location>
        <begin position="60"/>
        <end position="81"/>
    </location>
</feature>
<protein>
    <submittedName>
        <fullName evidence="2">Uncharacterized protein</fullName>
    </submittedName>
</protein>
<evidence type="ECO:0000313" key="2">
    <source>
        <dbReference type="EMBL" id="GBP39145.1"/>
    </source>
</evidence>
<dbReference type="Proteomes" id="UP000299102">
    <property type="component" value="Unassembled WGS sequence"/>
</dbReference>
<dbReference type="AlphaFoldDB" id="A0A4C1VN02"/>
<dbReference type="EMBL" id="BGZK01000360">
    <property type="protein sequence ID" value="GBP39145.1"/>
    <property type="molecule type" value="Genomic_DNA"/>
</dbReference>